<evidence type="ECO:0000256" key="1">
    <source>
        <dbReference type="SAM" id="MobiDB-lite"/>
    </source>
</evidence>
<evidence type="ECO:0000313" key="3">
    <source>
        <dbReference type="EMBL" id="CAF3710103.1"/>
    </source>
</evidence>
<dbReference type="EMBL" id="CAJOBQ010001887">
    <property type="protein sequence ID" value="CAF4523583.1"/>
    <property type="molecule type" value="Genomic_DNA"/>
</dbReference>
<evidence type="ECO:0000313" key="5">
    <source>
        <dbReference type="EMBL" id="CAF4523583.1"/>
    </source>
</evidence>
<evidence type="ECO:0000313" key="2">
    <source>
        <dbReference type="EMBL" id="CAF3079600.1"/>
    </source>
</evidence>
<evidence type="ECO:0000313" key="4">
    <source>
        <dbReference type="EMBL" id="CAF4371055.1"/>
    </source>
</evidence>
<evidence type="ECO:0000313" key="6">
    <source>
        <dbReference type="EMBL" id="CAF4790765.1"/>
    </source>
</evidence>
<evidence type="ECO:0000313" key="8">
    <source>
        <dbReference type="Proteomes" id="UP000663873"/>
    </source>
</evidence>
<feature type="region of interest" description="Disordered" evidence="1">
    <location>
        <begin position="147"/>
        <end position="175"/>
    </location>
</feature>
<dbReference type="Proteomes" id="UP000663869">
    <property type="component" value="Unassembled WGS sequence"/>
</dbReference>
<dbReference type="EMBL" id="CAJNXB010000664">
    <property type="protein sequence ID" value="CAF3079600.1"/>
    <property type="molecule type" value="Genomic_DNA"/>
</dbReference>
<accession>A0A818V526</accession>
<dbReference type="AlphaFoldDB" id="A0A818V526"/>
<dbReference type="EMBL" id="CAJNYU010003875">
    <property type="protein sequence ID" value="CAF3710103.1"/>
    <property type="molecule type" value="Genomic_DNA"/>
</dbReference>
<dbReference type="Proteomes" id="UP000663848">
    <property type="component" value="Unassembled WGS sequence"/>
</dbReference>
<dbReference type="Proteomes" id="UP000663862">
    <property type="component" value="Unassembled WGS sequence"/>
</dbReference>
<gene>
    <name evidence="3" type="ORF">FME351_LOCUS28336</name>
    <name evidence="6" type="ORF">QYT958_LOCUS23269</name>
    <name evidence="2" type="ORF">TIS948_LOCUS5583</name>
    <name evidence="5" type="ORF">TSG867_LOCUS22745</name>
    <name evidence="4" type="ORF">UJA718_LOCUS17094</name>
</gene>
<proteinExistence type="predicted"/>
<dbReference type="OrthoDB" id="10471724at2759"/>
<dbReference type="Proteomes" id="UP000663873">
    <property type="component" value="Unassembled WGS sequence"/>
</dbReference>
<organism evidence="3 7">
    <name type="scientific">Rotaria socialis</name>
    <dbReference type="NCBI Taxonomy" id="392032"/>
    <lineage>
        <taxon>Eukaryota</taxon>
        <taxon>Metazoa</taxon>
        <taxon>Spiralia</taxon>
        <taxon>Gnathifera</taxon>
        <taxon>Rotifera</taxon>
        <taxon>Eurotatoria</taxon>
        <taxon>Bdelloidea</taxon>
        <taxon>Philodinida</taxon>
        <taxon>Philodinidae</taxon>
        <taxon>Rotaria</taxon>
    </lineage>
</organism>
<protein>
    <submittedName>
        <fullName evidence="3">Uncharacterized protein</fullName>
    </submittedName>
</protein>
<evidence type="ECO:0000313" key="7">
    <source>
        <dbReference type="Proteomes" id="UP000663869"/>
    </source>
</evidence>
<feature type="compositionally biased region" description="Polar residues" evidence="1">
    <location>
        <begin position="153"/>
        <end position="162"/>
    </location>
</feature>
<dbReference type="EMBL" id="CAJOBP010002730">
    <property type="protein sequence ID" value="CAF4371055.1"/>
    <property type="molecule type" value="Genomic_DNA"/>
</dbReference>
<dbReference type="EMBL" id="CAJOBR010004666">
    <property type="protein sequence ID" value="CAF4790765.1"/>
    <property type="molecule type" value="Genomic_DNA"/>
</dbReference>
<feature type="compositionally biased region" description="Basic residues" evidence="1">
    <location>
        <begin position="165"/>
        <end position="174"/>
    </location>
</feature>
<keyword evidence="8" id="KW-1185">Reference proteome</keyword>
<name>A0A818V526_9BILA</name>
<sequence>MNVQSTMWCTTEKSTQTDDINVKKQGTATIILPLEYYERMPYAYYATLYNQSAQANNTNTIGNETSKTATTTTTTTTIGFESTATGEKSTGHSLETKSRFATDMNIEQVDLQSILASNILELSTFSPIVDQNDDIIVMTPPIVDSSDEAIEKSSAQTTTTPNLPRKSKPKSLGKRKTECLRSELSACDVESVVHDCAVPPVKLYRSQFTNPIRPLAHLGKIPKKK</sequence>
<reference evidence="3" key="1">
    <citation type="submission" date="2021-02" db="EMBL/GenBank/DDBJ databases">
        <authorList>
            <person name="Nowell W R."/>
        </authorList>
    </citation>
    <scope>NUCLEOTIDE SEQUENCE</scope>
</reference>
<comment type="caution">
    <text evidence="3">The sequence shown here is derived from an EMBL/GenBank/DDBJ whole genome shotgun (WGS) entry which is preliminary data.</text>
</comment>
<dbReference type="Proteomes" id="UP000663825">
    <property type="component" value="Unassembled WGS sequence"/>
</dbReference>